<accession>A0AAW2PG32</accession>
<protein>
    <submittedName>
        <fullName evidence="2">Uncharacterized protein</fullName>
    </submittedName>
</protein>
<evidence type="ECO:0000313" key="2">
    <source>
        <dbReference type="EMBL" id="KAL0355115.1"/>
    </source>
</evidence>
<reference evidence="2" key="2">
    <citation type="journal article" date="2024" name="Plant">
        <title>Genomic evolution and insights into agronomic trait innovations of Sesamum species.</title>
        <authorList>
            <person name="Miao H."/>
            <person name="Wang L."/>
            <person name="Qu L."/>
            <person name="Liu H."/>
            <person name="Sun Y."/>
            <person name="Le M."/>
            <person name="Wang Q."/>
            <person name="Wei S."/>
            <person name="Zheng Y."/>
            <person name="Lin W."/>
            <person name="Duan Y."/>
            <person name="Cao H."/>
            <person name="Xiong S."/>
            <person name="Wang X."/>
            <person name="Wei L."/>
            <person name="Li C."/>
            <person name="Ma Q."/>
            <person name="Ju M."/>
            <person name="Zhao R."/>
            <person name="Li G."/>
            <person name="Mu C."/>
            <person name="Tian Q."/>
            <person name="Mei H."/>
            <person name="Zhang T."/>
            <person name="Gao T."/>
            <person name="Zhang H."/>
        </authorList>
    </citation>
    <scope>NUCLEOTIDE SEQUENCE</scope>
    <source>
        <strain evidence="2">G02</strain>
    </source>
</reference>
<feature type="compositionally biased region" description="Basic residues" evidence="1">
    <location>
        <begin position="1"/>
        <end position="12"/>
    </location>
</feature>
<comment type="caution">
    <text evidence="2">The sequence shown here is derived from an EMBL/GenBank/DDBJ whole genome shotgun (WGS) entry which is preliminary data.</text>
</comment>
<sequence length="69" mass="7297">MKKKKRGRRAWRCKAGGRGGDTVRKGGNMEGKSDGVEVGKRGDAAARHICDVVAGKRGNAMRQGKEGGT</sequence>
<evidence type="ECO:0000256" key="1">
    <source>
        <dbReference type="SAM" id="MobiDB-lite"/>
    </source>
</evidence>
<dbReference type="AlphaFoldDB" id="A0AAW2PG32"/>
<gene>
    <name evidence="2" type="ORF">Sradi_3958400</name>
</gene>
<name>A0AAW2PG32_SESRA</name>
<dbReference type="EMBL" id="JACGWJ010000017">
    <property type="protein sequence ID" value="KAL0355115.1"/>
    <property type="molecule type" value="Genomic_DNA"/>
</dbReference>
<feature type="region of interest" description="Disordered" evidence="1">
    <location>
        <begin position="1"/>
        <end position="37"/>
    </location>
</feature>
<reference evidence="2" key="1">
    <citation type="submission" date="2020-06" db="EMBL/GenBank/DDBJ databases">
        <authorList>
            <person name="Li T."/>
            <person name="Hu X."/>
            <person name="Zhang T."/>
            <person name="Song X."/>
            <person name="Zhang H."/>
            <person name="Dai N."/>
            <person name="Sheng W."/>
            <person name="Hou X."/>
            <person name="Wei L."/>
        </authorList>
    </citation>
    <scope>NUCLEOTIDE SEQUENCE</scope>
    <source>
        <strain evidence="2">G02</strain>
        <tissue evidence="2">Leaf</tissue>
    </source>
</reference>
<proteinExistence type="predicted"/>
<organism evidence="2">
    <name type="scientific">Sesamum radiatum</name>
    <name type="common">Black benniseed</name>
    <dbReference type="NCBI Taxonomy" id="300843"/>
    <lineage>
        <taxon>Eukaryota</taxon>
        <taxon>Viridiplantae</taxon>
        <taxon>Streptophyta</taxon>
        <taxon>Embryophyta</taxon>
        <taxon>Tracheophyta</taxon>
        <taxon>Spermatophyta</taxon>
        <taxon>Magnoliopsida</taxon>
        <taxon>eudicotyledons</taxon>
        <taxon>Gunneridae</taxon>
        <taxon>Pentapetalae</taxon>
        <taxon>asterids</taxon>
        <taxon>lamiids</taxon>
        <taxon>Lamiales</taxon>
        <taxon>Pedaliaceae</taxon>
        <taxon>Sesamum</taxon>
    </lineage>
</organism>